<dbReference type="Proteomes" id="UP000195985">
    <property type="component" value="Unassembled WGS sequence"/>
</dbReference>
<organism evidence="1 2">
    <name type="scientific">Trichococcus pasteurii</name>
    <dbReference type="NCBI Taxonomy" id="43064"/>
    <lineage>
        <taxon>Bacteria</taxon>
        <taxon>Bacillati</taxon>
        <taxon>Bacillota</taxon>
        <taxon>Bacilli</taxon>
        <taxon>Lactobacillales</taxon>
        <taxon>Carnobacteriaceae</taxon>
        <taxon>Trichococcus</taxon>
    </lineage>
</organism>
<proteinExistence type="predicted"/>
<name>A0A1W1IEP8_9LACT</name>
<sequence length="90" mass="10486">MFFNCPHNLLVCFKKISQANPTLYALKKRLTLVRYWPFDQGSVVSSSDVILACQGGNNNLMAHKIYQFFVKGPARLNRLSSIWFRESRFR</sequence>
<keyword evidence="2" id="KW-1185">Reference proteome</keyword>
<protein>
    <submittedName>
        <fullName evidence="1">Uncharacterized protein</fullName>
    </submittedName>
</protein>
<accession>A0A1W1IEP8</accession>
<dbReference type="AlphaFoldDB" id="A0A1W1IEP8"/>
<evidence type="ECO:0000313" key="2">
    <source>
        <dbReference type="Proteomes" id="UP000195985"/>
    </source>
</evidence>
<reference evidence="2" key="1">
    <citation type="submission" date="2016-04" db="EMBL/GenBank/DDBJ databases">
        <authorList>
            <person name="Strepis N."/>
        </authorList>
    </citation>
    <scope>NUCLEOTIDE SEQUENCE [LARGE SCALE GENOMIC DNA]</scope>
</reference>
<evidence type="ECO:0000313" key="1">
    <source>
        <dbReference type="EMBL" id="SLM51486.1"/>
    </source>
</evidence>
<dbReference type="EMBL" id="FWEY01000002">
    <property type="protein sequence ID" value="SLM51486.1"/>
    <property type="molecule type" value="Genomic_DNA"/>
</dbReference>
<gene>
    <name evidence="1" type="ORF">TPAS_1162</name>
</gene>